<name>A0A1S6HLQ7_9GAMM</name>
<dbReference type="SUPFAM" id="SSF53720">
    <property type="entry name" value="ALDH-like"/>
    <property type="match status" value="1"/>
</dbReference>
<evidence type="ECO:0000313" key="7">
    <source>
        <dbReference type="Proteomes" id="UP000189545"/>
    </source>
</evidence>
<sequence length="480" mass="52858">MNMSQQAKLSDEISKIKVQQTISPIDESVYLTRHLADEEEVFSCVERASQAFKGEDIGWKSTPLAKRKMFCQAAIDILVSHRKEIAQELSWMMGRPVRYGAGELAGVAERSEYMIKVCEQALADIECEEKVGFTRYIKREALGVVLVIAPWNYPYLTAINAIIPALLAGNCVILKHSAQTPACAERLFQAFEQAGLPEGVFQYLHMDHQQTANLIKDSRISYVAFTGSVFGGEMVEKAAQGRFIGVGLELGGKDPAYVRQDADVDNAVETLVDGAFFNSGQSCCGIERIYVHHSVYQEFVTKAVALTKQYTLGRADDPDVTLGPLVRREAADFVRGQIAEALAQGAVAQIDESLFELSRTGTAYLAPQILTNVDHQMRVMTEESFGPVVGIMSVADDNEALNLMNDSDFGLTASIFTRDITKGIALGEQVETGTFFLNRCDYLDPALAWTGVKLSGRGCTLSQLGFEQLTRPKSFHIKHP</sequence>
<dbReference type="InterPro" id="IPR016162">
    <property type="entry name" value="Ald_DH_N"/>
</dbReference>
<evidence type="ECO:0000256" key="3">
    <source>
        <dbReference type="PROSITE-ProRule" id="PRU10007"/>
    </source>
</evidence>
<accession>A0A1S6HLQ7</accession>
<reference evidence="6 7" key="1">
    <citation type="submission" date="2016-03" db="EMBL/GenBank/DDBJ databases">
        <title>Complete genome sequence of Shewanella psychrophila WP2, a deep sea bacterium isolated from west Pacific sediment.</title>
        <authorList>
            <person name="Xu G."/>
            <person name="Jian H."/>
        </authorList>
    </citation>
    <scope>NUCLEOTIDE SEQUENCE [LARGE SCALE GENOMIC DNA]</scope>
    <source>
        <strain evidence="6 7">WP2</strain>
    </source>
</reference>
<keyword evidence="7" id="KW-1185">Reference proteome</keyword>
<dbReference type="InterPro" id="IPR016160">
    <property type="entry name" value="Ald_DH_CS_CYS"/>
</dbReference>
<gene>
    <name evidence="6" type="ORF">Sps_01297</name>
</gene>
<dbReference type="Gene3D" id="3.40.605.10">
    <property type="entry name" value="Aldehyde Dehydrogenase, Chain A, domain 1"/>
    <property type="match status" value="1"/>
</dbReference>
<dbReference type="InterPro" id="IPR016163">
    <property type="entry name" value="Ald_DH_C"/>
</dbReference>
<dbReference type="CDD" id="cd07102">
    <property type="entry name" value="ALDH_EDX86601"/>
    <property type="match status" value="1"/>
</dbReference>
<evidence type="ECO:0000259" key="5">
    <source>
        <dbReference type="Pfam" id="PF00171"/>
    </source>
</evidence>
<dbReference type="AlphaFoldDB" id="A0A1S6HLQ7"/>
<evidence type="ECO:0000256" key="4">
    <source>
        <dbReference type="RuleBase" id="RU003345"/>
    </source>
</evidence>
<dbReference type="FunFam" id="3.40.309.10:FF:000009">
    <property type="entry name" value="Aldehyde dehydrogenase A"/>
    <property type="match status" value="1"/>
</dbReference>
<evidence type="ECO:0000313" key="6">
    <source>
        <dbReference type="EMBL" id="AQS36465.1"/>
    </source>
</evidence>
<evidence type="ECO:0000256" key="2">
    <source>
        <dbReference type="ARBA" id="ARBA00023002"/>
    </source>
</evidence>
<dbReference type="EMBL" id="CP014782">
    <property type="protein sequence ID" value="AQS36465.1"/>
    <property type="molecule type" value="Genomic_DNA"/>
</dbReference>
<dbReference type="Gene3D" id="3.40.309.10">
    <property type="entry name" value="Aldehyde Dehydrogenase, Chain A, domain 2"/>
    <property type="match status" value="1"/>
</dbReference>
<keyword evidence="2 4" id="KW-0560">Oxidoreductase</keyword>
<evidence type="ECO:0000256" key="1">
    <source>
        <dbReference type="ARBA" id="ARBA00009986"/>
    </source>
</evidence>
<dbReference type="InterPro" id="IPR015590">
    <property type="entry name" value="Aldehyde_DH_dom"/>
</dbReference>
<comment type="similarity">
    <text evidence="1 4">Belongs to the aldehyde dehydrogenase family.</text>
</comment>
<feature type="active site" evidence="3">
    <location>
        <position position="249"/>
    </location>
</feature>
<dbReference type="PROSITE" id="PS00687">
    <property type="entry name" value="ALDEHYDE_DEHYDR_GLU"/>
    <property type="match status" value="1"/>
</dbReference>
<dbReference type="PANTHER" id="PTHR11699">
    <property type="entry name" value="ALDEHYDE DEHYDROGENASE-RELATED"/>
    <property type="match status" value="1"/>
</dbReference>
<dbReference type="Proteomes" id="UP000189545">
    <property type="component" value="Chromosome"/>
</dbReference>
<dbReference type="STRING" id="225848.Sps_01297"/>
<dbReference type="PROSITE" id="PS00070">
    <property type="entry name" value="ALDEHYDE_DEHYDR_CYS"/>
    <property type="match status" value="1"/>
</dbReference>
<dbReference type="GO" id="GO:0016620">
    <property type="term" value="F:oxidoreductase activity, acting on the aldehyde or oxo group of donors, NAD or NADP as acceptor"/>
    <property type="evidence" value="ECO:0007669"/>
    <property type="project" value="InterPro"/>
</dbReference>
<dbReference type="Pfam" id="PF00171">
    <property type="entry name" value="Aldedh"/>
    <property type="match status" value="1"/>
</dbReference>
<dbReference type="KEGG" id="spsw:Sps_01297"/>
<dbReference type="InterPro" id="IPR016161">
    <property type="entry name" value="Ald_DH/histidinol_DH"/>
</dbReference>
<dbReference type="InterPro" id="IPR029510">
    <property type="entry name" value="Ald_DH_CS_GLU"/>
</dbReference>
<organism evidence="6 7">
    <name type="scientific">Shewanella psychrophila</name>
    <dbReference type="NCBI Taxonomy" id="225848"/>
    <lineage>
        <taxon>Bacteria</taxon>
        <taxon>Pseudomonadati</taxon>
        <taxon>Pseudomonadota</taxon>
        <taxon>Gammaproteobacteria</taxon>
        <taxon>Alteromonadales</taxon>
        <taxon>Shewanellaceae</taxon>
        <taxon>Shewanella</taxon>
    </lineage>
</organism>
<dbReference type="RefSeq" id="WP_237158006.1">
    <property type="nucleotide sequence ID" value="NZ_CP014782.1"/>
</dbReference>
<feature type="domain" description="Aldehyde dehydrogenase" evidence="5">
    <location>
        <begin position="19"/>
        <end position="474"/>
    </location>
</feature>
<proteinExistence type="inferred from homology"/>
<protein>
    <submittedName>
        <fullName evidence="6">NAD-dependent aldehyde dehydrogenase</fullName>
    </submittedName>
</protein>